<keyword evidence="2" id="KW-1185">Reference proteome</keyword>
<gene>
    <name evidence="1" type="ORF">O181_015765</name>
</gene>
<reference evidence="1" key="1">
    <citation type="submission" date="2021-03" db="EMBL/GenBank/DDBJ databases">
        <title>Draft genome sequence of rust myrtle Austropuccinia psidii MF-1, a brazilian biotype.</title>
        <authorList>
            <person name="Quecine M.C."/>
            <person name="Pachon D.M.R."/>
            <person name="Bonatelli M.L."/>
            <person name="Correr F.H."/>
            <person name="Franceschini L.M."/>
            <person name="Leite T.F."/>
            <person name="Margarido G.R.A."/>
            <person name="Almeida C.A."/>
            <person name="Ferrarezi J.A."/>
            <person name="Labate C.A."/>
        </authorList>
    </citation>
    <scope>NUCLEOTIDE SEQUENCE</scope>
    <source>
        <strain evidence="1">MF-1</strain>
    </source>
</reference>
<dbReference type="PANTHER" id="PTHR11439">
    <property type="entry name" value="GAG-POL-RELATED RETROTRANSPOSON"/>
    <property type="match status" value="1"/>
</dbReference>
<dbReference type="Proteomes" id="UP000765509">
    <property type="component" value="Unassembled WGS sequence"/>
</dbReference>
<proteinExistence type="predicted"/>
<comment type="caution">
    <text evidence="1">The sequence shown here is derived from an EMBL/GenBank/DDBJ whole genome shotgun (WGS) entry which is preliminary data.</text>
</comment>
<dbReference type="EMBL" id="AVOT02004323">
    <property type="protein sequence ID" value="MBW0476050.1"/>
    <property type="molecule type" value="Genomic_DNA"/>
</dbReference>
<evidence type="ECO:0008006" key="3">
    <source>
        <dbReference type="Google" id="ProtNLM"/>
    </source>
</evidence>
<name>A0A9Q3GR93_9BASI</name>
<evidence type="ECO:0000313" key="2">
    <source>
        <dbReference type="Proteomes" id="UP000765509"/>
    </source>
</evidence>
<dbReference type="OrthoDB" id="3344688at2759"/>
<evidence type="ECO:0000313" key="1">
    <source>
        <dbReference type="EMBL" id="MBW0476050.1"/>
    </source>
</evidence>
<dbReference type="AlphaFoldDB" id="A0A9Q3GR93"/>
<sequence>MDLAFATSFLCQYLENKKDLHYNAVKHVLTYLNSTKHYELCLSQNILEQTNNSILAFTNSDWGGSEGYKSFSAATIYYCRVIGWRSIKQKVVSLSSAEAEYNAMSEGTQDFQWILNLIFQVTKEIKQQILHTDNQSTISIASNNILSQGLVWKQEGLALRNQELTWRAPKMIRNTMEYIS</sequence>
<organism evidence="1 2">
    <name type="scientific">Austropuccinia psidii MF-1</name>
    <dbReference type="NCBI Taxonomy" id="1389203"/>
    <lineage>
        <taxon>Eukaryota</taxon>
        <taxon>Fungi</taxon>
        <taxon>Dikarya</taxon>
        <taxon>Basidiomycota</taxon>
        <taxon>Pucciniomycotina</taxon>
        <taxon>Pucciniomycetes</taxon>
        <taxon>Pucciniales</taxon>
        <taxon>Sphaerophragmiaceae</taxon>
        <taxon>Austropuccinia</taxon>
    </lineage>
</organism>
<accession>A0A9Q3GR93</accession>
<protein>
    <recommendedName>
        <fullName evidence="3">Reverse transcriptase Ty1/copia-type domain-containing protein</fullName>
    </recommendedName>
</protein>
<dbReference type="PANTHER" id="PTHR11439:SF483">
    <property type="entry name" value="PEPTIDE SYNTHASE GLIP-LIKE, PUTATIVE (AFU_ORTHOLOGUE AFUA_3G12920)-RELATED"/>
    <property type="match status" value="1"/>
</dbReference>
<dbReference type="CDD" id="cd09272">
    <property type="entry name" value="RNase_HI_RT_Ty1"/>
    <property type="match status" value="1"/>
</dbReference>